<comment type="caution">
    <text evidence="2">The sequence shown here is derived from an EMBL/GenBank/DDBJ whole genome shotgun (WGS) entry which is preliminary data.</text>
</comment>
<reference evidence="3" key="1">
    <citation type="submission" date="2017-06" db="EMBL/GenBank/DDBJ databases">
        <title>Genome analysis of Fimbriiglobus ruber SP5, the first member of the order Planctomycetales with confirmed chitinolytic capability.</title>
        <authorList>
            <person name="Ravin N.V."/>
            <person name="Rakitin A.L."/>
            <person name="Ivanova A.A."/>
            <person name="Beletsky A.V."/>
            <person name="Kulichevskaya I.S."/>
            <person name="Mardanov A.V."/>
            <person name="Dedysh S.N."/>
        </authorList>
    </citation>
    <scope>NUCLEOTIDE SEQUENCE [LARGE SCALE GENOMIC DNA]</scope>
    <source>
        <strain evidence="3">SP5</strain>
    </source>
</reference>
<feature type="transmembrane region" description="Helical" evidence="1">
    <location>
        <begin position="175"/>
        <end position="195"/>
    </location>
</feature>
<sequence length="235" mass="25369">MTGWHRNSDDLLPDEAELALTASRVRSVKTTVIHGRVECDELRVGDMVVAVGASPICRGLVTHMEQSGRPATAGRLGQSVTIWLDRWPWYDLPQDVQLFRVPPRENDTVVAGTAVALLTIVAAAIGQLVPTCYLWPSKVPTPAGLFFLAFYMAYSAVPLAGLGLTAWVWRVNVSASLAVAFGVAVAVLISACAWWKGAQDPKGIDLLVSALLVPCIQVMIWGCSYLLVRVAIRSS</sequence>
<gene>
    <name evidence="2" type="ORF">FRUB_06827</name>
</gene>
<organism evidence="2 3">
    <name type="scientific">Fimbriiglobus ruber</name>
    <dbReference type="NCBI Taxonomy" id="1908690"/>
    <lineage>
        <taxon>Bacteria</taxon>
        <taxon>Pseudomonadati</taxon>
        <taxon>Planctomycetota</taxon>
        <taxon>Planctomycetia</taxon>
        <taxon>Gemmatales</taxon>
        <taxon>Gemmataceae</taxon>
        <taxon>Fimbriiglobus</taxon>
    </lineage>
</organism>
<keyword evidence="1" id="KW-0472">Membrane</keyword>
<keyword evidence="1" id="KW-0812">Transmembrane</keyword>
<keyword evidence="3" id="KW-1185">Reference proteome</keyword>
<feature type="transmembrane region" description="Helical" evidence="1">
    <location>
        <begin position="109"/>
        <end position="133"/>
    </location>
</feature>
<accession>A0A225DNF0</accession>
<evidence type="ECO:0000313" key="3">
    <source>
        <dbReference type="Proteomes" id="UP000214646"/>
    </source>
</evidence>
<dbReference type="InterPro" id="IPR009000">
    <property type="entry name" value="Transl_B-barrel_sf"/>
</dbReference>
<dbReference type="Proteomes" id="UP000214646">
    <property type="component" value="Unassembled WGS sequence"/>
</dbReference>
<dbReference type="RefSeq" id="WP_088257570.1">
    <property type="nucleotide sequence ID" value="NZ_NIDE01000014.1"/>
</dbReference>
<feature type="transmembrane region" description="Helical" evidence="1">
    <location>
        <begin position="145"/>
        <end position="169"/>
    </location>
</feature>
<dbReference type="AlphaFoldDB" id="A0A225DNF0"/>
<dbReference type="EMBL" id="NIDE01000014">
    <property type="protein sequence ID" value="OWK37707.1"/>
    <property type="molecule type" value="Genomic_DNA"/>
</dbReference>
<dbReference type="SUPFAM" id="SSF50447">
    <property type="entry name" value="Translation proteins"/>
    <property type="match status" value="1"/>
</dbReference>
<keyword evidence="1" id="KW-1133">Transmembrane helix</keyword>
<proteinExistence type="predicted"/>
<name>A0A225DNF0_9BACT</name>
<feature type="transmembrane region" description="Helical" evidence="1">
    <location>
        <begin position="207"/>
        <end position="228"/>
    </location>
</feature>
<evidence type="ECO:0000256" key="1">
    <source>
        <dbReference type="SAM" id="Phobius"/>
    </source>
</evidence>
<evidence type="ECO:0000313" key="2">
    <source>
        <dbReference type="EMBL" id="OWK37707.1"/>
    </source>
</evidence>
<protein>
    <submittedName>
        <fullName evidence="2">Uncharacterized protein</fullName>
    </submittedName>
</protein>